<organism evidence="2 3">
    <name type="scientific">Deinococcus hopiensis KR-140</name>
    <dbReference type="NCBI Taxonomy" id="695939"/>
    <lineage>
        <taxon>Bacteria</taxon>
        <taxon>Thermotogati</taxon>
        <taxon>Deinococcota</taxon>
        <taxon>Deinococci</taxon>
        <taxon>Deinococcales</taxon>
        <taxon>Deinococcaceae</taxon>
        <taxon>Deinococcus</taxon>
    </lineage>
</organism>
<name>A0A1W1VPH5_9DEIO</name>
<keyword evidence="3" id="KW-1185">Reference proteome</keyword>
<evidence type="ECO:0000313" key="2">
    <source>
        <dbReference type="EMBL" id="SMB94971.1"/>
    </source>
</evidence>
<evidence type="ECO:0000313" key="3">
    <source>
        <dbReference type="Proteomes" id="UP000192582"/>
    </source>
</evidence>
<dbReference type="Proteomes" id="UP000192582">
    <property type="component" value="Unassembled WGS sequence"/>
</dbReference>
<sequence length="186" mass="19993">MRVLYAPHPPQCCAELTLQQFARLDARFLHLPELRARGALALTVQDSADLLHAHLRLRETDGVGGEWRGTPGQLDEDPDGPTSPVLRGCGEAALASALALDLGGVQTCGVCIHELCGVLEGWPRGTVYLLSRQTVGVTVARRLNLTSFFDRLELDLLMGQDFVGYAVVRAHGLAVDGTSLVLRAGN</sequence>
<feature type="region of interest" description="Disordered" evidence="1">
    <location>
        <begin position="62"/>
        <end position="81"/>
    </location>
</feature>
<accession>A0A1W1VPH5</accession>
<protein>
    <submittedName>
        <fullName evidence="2">Uncharacterized protein</fullName>
    </submittedName>
</protein>
<reference evidence="2 3" key="1">
    <citation type="submission" date="2017-04" db="EMBL/GenBank/DDBJ databases">
        <authorList>
            <person name="Afonso C.L."/>
            <person name="Miller P.J."/>
            <person name="Scott M.A."/>
            <person name="Spackman E."/>
            <person name="Goraichik I."/>
            <person name="Dimitrov K.M."/>
            <person name="Suarez D.L."/>
            <person name="Swayne D.E."/>
        </authorList>
    </citation>
    <scope>NUCLEOTIDE SEQUENCE [LARGE SCALE GENOMIC DNA]</scope>
    <source>
        <strain evidence="2 3">KR-140</strain>
    </source>
</reference>
<dbReference type="AlphaFoldDB" id="A0A1W1VPH5"/>
<gene>
    <name evidence="2" type="ORF">SAMN00790413_02628</name>
</gene>
<evidence type="ECO:0000256" key="1">
    <source>
        <dbReference type="SAM" id="MobiDB-lite"/>
    </source>
</evidence>
<dbReference type="EMBL" id="FWWU01000009">
    <property type="protein sequence ID" value="SMB94971.1"/>
    <property type="molecule type" value="Genomic_DNA"/>
</dbReference>
<proteinExistence type="predicted"/>